<dbReference type="Proteomes" id="UP000830167">
    <property type="component" value="Chromosome"/>
</dbReference>
<evidence type="ECO:0000313" key="1">
    <source>
        <dbReference type="EMBL" id="UOF90718.1"/>
    </source>
</evidence>
<dbReference type="Gene3D" id="3.10.20.860">
    <property type="match status" value="1"/>
</dbReference>
<proteinExistence type="predicted"/>
<sequence>MKKCYLCQGEIEQKLVTVEREWKGKKIIIENVPAEVCDQCGERYFDAETTFKMEKIKKATDFPQEQIISIPASVRKFDRLSGY</sequence>
<accession>A0ABY4CJM0</accession>
<protein>
    <submittedName>
        <fullName evidence="1">Type II toxin-antitoxin system MqsA family antitoxin</fullName>
    </submittedName>
</protein>
<keyword evidence="2" id="KW-1185">Reference proteome</keyword>
<reference evidence="1" key="1">
    <citation type="submission" date="2021-12" db="EMBL/GenBank/DDBJ databases">
        <title>Alicyclobacillaceae gen. nov., sp. nov., isolated from chalcocite enrichment system.</title>
        <authorList>
            <person name="Jiang Z."/>
        </authorList>
    </citation>
    <scope>NUCLEOTIDE SEQUENCE</scope>
    <source>
        <strain evidence="1">MYW30-H2</strain>
    </source>
</reference>
<dbReference type="RefSeq" id="WP_347437418.1">
    <property type="nucleotide sequence ID" value="NZ_CP089291.1"/>
</dbReference>
<gene>
    <name evidence="1" type="ORF">LSG31_00095</name>
</gene>
<dbReference type="EMBL" id="CP089291">
    <property type="protein sequence ID" value="UOF90718.1"/>
    <property type="molecule type" value="Genomic_DNA"/>
</dbReference>
<organism evidence="1 2">
    <name type="scientific">Fodinisporobacter ferrooxydans</name>
    <dbReference type="NCBI Taxonomy" id="2901836"/>
    <lineage>
        <taxon>Bacteria</taxon>
        <taxon>Bacillati</taxon>
        <taxon>Bacillota</taxon>
        <taxon>Bacilli</taxon>
        <taxon>Bacillales</taxon>
        <taxon>Alicyclobacillaceae</taxon>
        <taxon>Fodinisporobacter</taxon>
    </lineage>
</organism>
<dbReference type="NCBIfam" id="TIGR03831">
    <property type="entry name" value="YgiT_finger"/>
    <property type="match status" value="1"/>
</dbReference>
<dbReference type="InterPro" id="IPR022453">
    <property type="entry name" value="Znf_MqsA-type"/>
</dbReference>
<evidence type="ECO:0000313" key="2">
    <source>
        <dbReference type="Proteomes" id="UP000830167"/>
    </source>
</evidence>
<name>A0ABY4CJM0_9BACL</name>
<dbReference type="CDD" id="cd12870">
    <property type="entry name" value="MqsA"/>
    <property type="match status" value="1"/>
</dbReference>